<reference evidence="2 3" key="1">
    <citation type="journal article" date="2015" name="Genome Announc.">
        <title>Expanding the biotechnology potential of lactobacilli through comparative genomics of 213 strains and associated genera.</title>
        <authorList>
            <person name="Sun Z."/>
            <person name="Harris H.M."/>
            <person name="McCann A."/>
            <person name="Guo C."/>
            <person name="Argimon S."/>
            <person name="Zhang W."/>
            <person name="Yang X."/>
            <person name="Jeffery I.B."/>
            <person name="Cooney J.C."/>
            <person name="Kagawa T.F."/>
            <person name="Liu W."/>
            <person name="Song Y."/>
            <person name="Salvetti E."/>
            <person name="Wrobel A."/>
            <person name="Rasinkangas P."/>
            <person name="Parkhill J."/>
            <person name="Rea M.C."/>
            <person name="O'Sullivan O."/>
            <person name="Ritari J."/>
            <person name="Douillard F.P."/>
            <person name="Paul Ross R."/>
            <person name="Yang R."/>
            <person name="Briner A.E."/>
            <person name="Felis G.E."/>
            <person name="de Vos W.M."/>
            <person name="Barrangou R."/>
            <person name="Klaenhammer T.R."/>
            <person name="Caufield P.W."/>
            <person name="Cui Y."/>
            <person name="Zhang H."/>
            <person name="O'Toole P.W."/>
        </authorList>
    </citation>
    <scope>NUCLEOTIDE SEQUENCE [LARGE SCALE GENOMIC DNA]</scope>
    <source>
        <strain evidence="2 3">DSM 14500</strain>
    </source>
</reference>
<dbReference type="InterPro" id="IPR002502">
    <property type="entry name" value="Amidase_domain"/>
</dbReference>
<comment type="caution">
    <text evidence="2">The sequence shown here is derived from an EMBL/GenBank/DDBJ whole genome shotgun (WGS) entry which is preliminary data.</text>
</comment>
<dbReference type="GO" id="GO:0009253">
    <property type="term" value="P:peptidoglycan catabolic process"/>
    <property type="evidence" value="ECO:0007669"/>
    <property type="project" value="InterPro"/>
</dbReference>
<dbReference type="AlphaFoldDB" id="A0A0R1QQE2"/>
<evidence type="ECO:0000313" key="2">
    <source>
        <dbReference type="EMBL" id="KRL43128.1"/>
    </source>
</evidence>
<dbReference type="RefSeq" id="WP_083477822.1">
    <property type="nucleotide sequence ID" value="NZ_AZEZ01000092.1"/>
</dbReference>
<dbReference type="OrthoDB" id="9816557at2"/>
<name>A0A0R1QQE2_9LACO</name>
<dbReference type="STRING" id="1423770.FD29_GL001105"/>
<dbReference type="EMBL" id="AZEZ01000092">
    <property type="protein sequence ID" value="KRL43128.1"/>
    <property type="molecule type" value="Genomic_DNA"/>
</dbReference>
<evidence type="ECO:0000313" key="3">
    <source>
        <dbReference type="Proteomes" id="UP000050872"/>
    </source>
</evidence>
<feature type="domain" description="N-acetylmuramoyl-L-alanine amidase" evidence="1">
    <location>
        <begin position="68"/>
        <end position="203"/>
    </location>
</feature>
<keyword evidence="3" id="KW-1185">Reference proteome</keyword>
<evidence type="ECO:0000259" key="1">
    <source>
        <dbReference type="SMART" id="SM00644"/>
    </source>
</evidence>
<dbReference type="GO" id="GO:0008745">
    <property type="term" value="F:N-acetylmuramoyl-L-alanine amidase activity"/>
    <property type="evidence" value="ECO:0007669"/>
    <property type="project" value="InterPro"/>
</dbReference>
<protein>
    <submittedName>
        <fullName evidence="2">Amidase</fullName>
    </submittedName>
</protein>
<dbReference type="InterPro" id="IPR036505">
    <property type="entry name" value="Amidase/PGRP_sf"/>
</dbReference>
<dbReference type="PATRIC" id="fig|1423770.3.peg.1138"/>
<proteinExistence type="predicted"/>
<dbReference type="Proteomes" id="UP000050872">
    <property type="component" value="Unassembled WGS sequence"/>
</dbReference>
<organism evidence="2 3">
    <name type="scientific">Companilactobacillus mindensis DSM 14500</name>
    <dbReference type="NCBI Taxonomy" id="1423770"/>
    <lineage>
        <taxon>Bacteria</taxon>
        <taxon>Bacillati</taxon>
        <taxon>Bacillota</taxon>
        <taxon>Bacilli</taxon>
        <taxon>Lactobacillales</taxon>
        <taxon>Lactobacillaceae</taxon>
        <taxon>Companilactobacillus</taxon>
    </lineage>
</organism>
<dbReference type="SUPFAM" id="SSF55846">
    <property type="entry name" value="N-acetylmuramoyl-L-alanine amidase-like"/>
    <property type="match status" value="1"/>
</dbReference>
<dbReference type="Gene3D" id="3.40.80.10">
    <property type="entry name" value="Peptidoglycan recognition protein-like"/>
    <property type="match status" value="1"/>
</dbReference>
<dbReference type="SMART" id="SM00644">
    <property type="entry name" value="Ami_2"/>
    <property type="match status" value="1"/>
</dbReference>
<sequence>MVYLTNNIKGESIIKKKNIFALVSLIILTTISSLQTQTVKADSQINNYIIQNKFQPASIEYHAGTFNVWQGYRNGVGKPEGVIVHETATPNVNAAQFVKSFDNNWPRLQTYVHAFVDDQRAINIHSTDYLVWGAGPSANSRYIQVELCRVNNRDAFARSLANDANYVARKLIQYNLPDIPHKTVLSHKETWPMFWETNHQDPDSYFAAWGYDMNQFHALISMYYNNLKNSGNVYGTKPTPAPQPNNDHVITVNNPKATYVPLVTFKADGTLEQVGNRALANNTPWFTDQSKTVNGVVYHRVATNEWVAETYKV</sequence>
<accession>A0A0R1QQE2</accession>
<gene>
    <name evidence="2" type="ORF">FD29_GL001105</name>
</gene>
<dbReference type="CDD" id="cd06583">
    <property type="entry name" value="PGRP"/>
    <property type="match status" value="1"/>
</dbReference>
<dbReference type="Pfam" id="PF01510">
    <property type="entry name" value="Amidase_2"/>
    <property type="match status" value="1"/>
</dbReference>